<dbReference type="eggNOG" id="KOG1193">
    <property type="taxonomic scope" value="Eukaryota"/>
</dbReference>
<organism evidence="9">
    <name type="scientific">Anopheles darlingi</name>
    <name type="common">Mosquito</name>
    <dbReference type="NCBI Taxonomy" id="43151"/>
    <lineage>
        <taxon>Eukaryota</taxon>
        <taxon>Metazoa</taxon>
        <taxon>Ecdysozoa</taxon>
        <taxon>Arthropoda</taxon>
        <taxon>Hexapoda</taxon>
        <taxon>Insecta</taxon>
        <taxon>Pterygota</taxon>
        <taxon>Neoptera</taxon>
        <taxon>Endopterygota</taxon>
        <taxon>Diptera</taxon>
        <taxon>Nematocera</taxon>
        <taxon>Culicoidea</taxon>
        <taxon>Culicidae</taxon>
        <taxon>Anophelinae</taxon>
        <taxon>Anopheles</taxon>
    </lineage>
</organism>
<feature type="region of interest" description="Disordered" evidence="6">
    <location>
        <begin position="103"/>
        <end position="140"/>
    </location>
</feature>
<feature type="domain" description="N-end aminoacyl transferase N-terminal" evidence="7">
    <location>
        <begin position="17"/>
        <end position="87"/>
    </location>
</feature>
<dbReference type="AlphaFoldDB" id="W5JD50"/>
<dbReference type="OMA" id="KYQTAIH"/>
<proteinExistence type="inferred from homology"/>
<evidence type="ECO:0000259" key="7">
    <source>
        <dbReference type="Pfam" id="PF04376"/>
    </source>
</evidence>
<evidence type="ECO:0000313" key="9">
    <source>
        <dbReference type="EMBL" id="ETN62272.1"/>
    </source>
</evidence>
<dbReference type="EC" id="2.3.2.8" evidence="5"/>
<protein>
    <recommendedName>
        <fullName evidence="5">Arginyl-tRNA--protein transferase 1</fullName>
        <shortName evidence="5">Arginyltransferase 1</shortName>
        <shortName evidence="5">R-transferase 1</shortName>
        <ecNumber evidence="5">2.3.2.8</ecNumber>
    </recommendedName>
    <alternativeName>
        <fullName evidence="5">Arginine-tRNA--protein transferase 1</fullName>
    </alternativeName>
</protein>
<dbReference type="InterPro" id="IPR017137">
    <property type="entry name" value="Arg-tRNA-P_Trfase_1_euk"/>
</dbReference>
<dbReference type="PANTHER" id="PTHR21367:SF1">
    <property type="entry name" value="ARGINYL-TRNA--PROTEIN TRANSFERASE 1"/>
    <property type="match status" value="1"/>
</dbReference>
<comment type="function">
    <text evidence="5">Involved in the post-translational conjugation of arginine to the N-terminal aspartate or glutamate of a protein. This arginylation is required for degradation of the protein via the ubiquitin pathway.</text>
</comment>
<sequence>MMPSSLVEFYGKHSNYACGYCSQKSSCHSDGMWAHRLSCEDYQDLIDRGWRRSGCYCYKPIMDVTCCPAYTIKCNALNFQMNKSHKKVIKRLNKFLRDGLKEEHENQAVQSTEGGLETTEHDRRDSEIVEAPRAPSKQPDLQCFQEASVAQRAQDASSFADEPDGLCSSKPKSGSTSNVSNHSSGSGVTNPPKKAKLLRIERKREKLQKKGVSGDELERLMKESKGQNVAKSLEDFLSEAPRDDEPAAHRLKIETISTSGKKFQENLATSFALFAKYQTAIHNDRPGSISDYLEFLVNSPLKTGGVMGSFHQQYWLDDRLIAVGVIDVLPYCVSAVYFFYDPEFHFLSLGTYASMREVAFARTLNRQLPSLTNYYMGFYIHSCPKMRYKGNLHPSYLLCPEVYSWHSLDATVKSKLDASKYSRLNNDPKAQDTNKPTEQDLSDVVLLQNRKCLRYSQCLQANGPIVEVEAYARLVGKQCAKRMLLVVA</sequence>
<evidence type="ECO:0000313" key="11">
    <source>
        <dbReference type="Proteomes" id="UP000000673"/>
    </source>
</evidence>
<dbReference type="EMBL" id="ADMH02001505">
    <property type="protein sequence ID" value="ETN62272.1"/>
    <property type="molecule type" value="Genomic_DNA"/>
</dbReference>
<accession>W5JD50</accession>
<evidence type="ECO:0000256" key="1">
    <source>
        <dbReference type="ARBA" id="ARBA00009991"/>
    </source>
</evidence>
<evidence type="ECO:0000256" key="2">
    <source>
        <dbReference type="ARBA" id="ARBA00022679"/>
    </source>
</evidence>
<dbReference type="EnsemblMetazoa" id="ADAC006041-RA">
    <property type="protein sequence ID" value="ADAC006041-PA"/>
    <property type="gene ID" value="ADAC006041"/>
</dbReference>
<dbReference type="HOGENOM" id="CLU_020349_1_1_1"/>
<evidence type="ECO:0000256" key="5">
    <source>
        <dbReference type="PIRNR" id="PIRNR037207"/>
    </source>
</evidence>
<reference evidence="9" key="3">
    <citation type="journal article" date="2013" name="Nucleic Acids Res.">
        <title>The genome of Anopheles darlingi, the main neotropical malaria vector.</title>
        <authorList>
            <person name="Marinotti O."/>
            <person name="Cerqueira G.C."/>
            <person name="de Almeida L.G."/>
            <person name="Ferro M.I."/>
            <person name="Loreto E.L."/>
            <person name="Zaha A."/>
            <person name="Teixeira S.M."/>
            <person name="Wespiser A.R."/>
            <person name="Almeida E Silva A."/>
            <person name="Schlindwein A.D."/>
            <person name="Pacheco A.C."/>
            <person name="Silva A.L."/>
            <person name="Graveley B.R."/>
            <person name="Walenz B.P."/>
            <person name="Lima Bde A."/>
            <person name="Ribeiro C.A."/>
            <person name="Nunes-Silva C.G."/>
            <person name="de Carvalho C.R."/>
            <person name="Soares C.M."/>
            <person name="de Menezes C.B."/>
            <person name="Matiolli C."/>
            <person name="Caffrey D."/>
            <person name="Araujo D.A."/>
            <person name="de Oliveira D.M."/>
            <person name="Golenbock D."/>
            <person name="Grisard E.C."/>
            <person name="Fantinatti-Garboggini F."/>
            <person name="de Carvalho F.M."/>
            <person name="Barcellos F.G."/>
            <person name="Prosdocimi F."/>
            <person name="May G."/>
            <person name="Azevedo Junior G.M."/>
            <person name="Guimaraes G.M."/>
            <person name="Goldman G.H."/>
            <person name="Padilha I.Q."/>
            <person name="Batista Jda S."/>
            <person name="Ferro J.A."/>
            <person name="Ribeiro J.M."/>
            <person name="Fietto J.L."/>
            <person name="Dabbas K.M."/>
            <person name="Cerdeira L."/>
            <person name="Agnez-Lima L.F."/>
            <person name="Brocchi M."/>
            <person name="de Carvalho M.O."/>
            <person name="Teixeira Mde M."/>
            <person name="Diniz Maia Mde M."/>
            <person name="Goldman M.H."/>
            <person name="Cruz Schneider M.P."/>
            <person name="Felipe M.S."/>
            <person name="Hungria M."/>
            <person name="Nicolas M.F."/>
            <person name="Pereira M."/>
            <person name="Montes M.A."/>
            <person name="Cantao M.E."/>
            <person name="Vincentz M."/>
            <person name="Rafael M.S."/>
            <person name="Silverman N."/>
            <person name="Stoco P.H."/>
            <person name="Souza R.C."/>
            <person name="Vicentini R."/>
            <person name="Gazzinelli R.T."/>
            <person name="Neves Rde O."/>
            <person name="Silva R."/>
            <person name="Astolfi-Filho S."/>
            <person name="Maciel T.E."/>
            <person name="Urmenyi T.P."/>
            <person name="Tadei W.P."/>
            <person name="Camargo E.P."/>
            <person name="de Vasconcelos A.T."/>
        </authorList>
    </citation>
    <scope>NUCLEOTIDE SEQUENCE</scope>
</reference>
<dbReference type="InterPro" id="IPR030700">
    <property type="entry name" value="N-end_Aminoacyl_Trfase"/>
</dbReference>
<dbReference type="GO" id="GO:0005737">
    <property type="term" value="C:cytoplasm"/>
    <property type="evidence" value="ECO:0007669"/>
    <property type="project" value="TreeGrafter"/>
</dbReference>
<dbReference type="FunCoup" id="W5JD50">
    <property type="interactions" value="1898"/>
</dbReference>
<evidence type="ECO:0000313" key="10">
    <source>
        <dbReference type="EnsemblMetazoa" id="ADAC006041-PA"/>
    </source>
</evidence>
<dbReference type="STRING" id="43151.W5JD50"/>
<dbReference type="GO" id="GO:0004057">
    <property type="term" value="F:arginyl-tRNA--protein transferase activity"/>
    <property type="evidence" value="ECO:0007669"/>
    <property type="project" value="UniProtKB-EC"/>
</dbReference>
<evidence type="ECO:0000256" key="4">
    <source>
        <dbReference type="ARBA" id="ARBA00023315"/>
    </source>
</evidence>
<keyword evidence="3 5" id="KW-0833">Ubl conjugation pathway</keyword>
<comment type="catalytic activity">
    <reaction evidence="5">
        <text>an N-terminal L-alpha-aminoacyl-[protein] + L-arginyl-tRNA(Arg) = an N-terminal L-arginyl-L-aminoacyl-[protein] + tRNA(Arg) + H(+)</text>
        <dbReference type="Rhea" id="RHEA:10208"/>
        <dbReference type="Rhea" id="RHEA-COMP:9658"/>
        <dbReference type="Rhea" id="RHEA-COMP:9673"/>
        <dbReference type="Rhea" id="RHEA-COMP:10636"/>
        <dbReference type="Rhea" id="RHEA-COMP:10638"/>
        <dbReference type="ChEBI" id="CHEBI:15378"/>
        <dbReference type="ChEBI" id="CHEBI:78442"/>
        <dbReference type="ChEBI" id="CHEBI:78513"/>
        <dbReference type="ChEBI" id="CHEBI:78597"/>
        <dbReference type="ChEBI" id="CHEBI:83562"/>
        <dbReference type="EC" id="2.3.2.8"/>
    </reaction>
</comment>
<dbReference type="Pfam" id="PF04377">
    <property type="entry name" value="ATE_C"/>
    <property type="match status" value="1"/>
</dbReference>
<reference evidence="10" key="4">
    <citation type="submission" date="2015-06" db="UniProtKB">
        <authorList>
            <consortium name="EnsemblMetazoa"/>
        </authorList>
    </citation>
    <scope>IDENTIFICATION</scope>
</reference>
<dbReference type="SUPFAM" id="SSF55729">
    <property type="entry name" value="Acyl-CoA N-acyltransferases (Nat)"/>
    <property type="match status" value="1"/>
</dbReference>
<dbReference type="VEuPathDB" id="VectorBase:ADAC006041"/>
<evidence type="ECO:0000259" key="8">
    <source>
        <dbReference type="Pfam" id="PF04377"/>
    </source>
</evidence>
<dbReference type="Proteomes" id="UP000000673">
    <property type="component" value="Unassembled WGS sequence"/>
</dbReference>
<dbReference type="PANTHER" id="PTHR21367">
    <property type="entry name" value="ARGININE-TRNA-PROTEIN TRANSFERASE 1"/>
    <property type="match status" value="1"/>
</dbReference>
<dbReference type="VEuPathDB" id="VectorBase:ADAR2_008965"/>
<reference evidence="9" key="2">
    <citation type="submission" date="2010-05" db="EMBL/GenBank/DDBJ databases">
        <authorList>
            <person name="Almeida L.G."/>
            <person name="Nicolas M.F."/>
            <person name="Souza R.C."/>
            <person name="Vasconcelos A.T.R."/>
        </authorList>
    </citation>
    <scope>NUCLEOTIDE SEQUENCE</scope>
</reference>
<feature type="compositionally biased region" description="Low complexity" evidence="6">
    <location>
        <begin position="173"/>
        <end position="190"/>
    </location>
</feature>
<feature type="region of interest" description="Disordered" evidence="6">
    <location>
        <begin position="154"/>
        <end position="196"/>
    </location>
</feature>
<comment type="similarity">
    <text evidence="1 5">Belongs to the R-transferase family.</text>
</comment>
<keyword evidence="11" id="KW-1185">Reference proteome</keyword>
<dbReference type="PIRSF" id="PIRSF037207">
    <property type="entry name" value="ATE1_euk"/>
    <property type="match status" value="1"/>
</dbReference>
<gene>
    <name evidence="9" type="ORF">AND_006041</name>
</gene>
<evidence type="ECO:0000256" key="3">
    <source>
        <dbReference type="ARBA" id="ARBA00022786"/>
    </source>
</evidence>
<reference evidence="9 11" key="1">
    <citation type="journal article" date="2010" name="BMC Genomics">
        <title>Combination of measures distinguishes pre-miRNAs from other stem-loops in the genome of the newly sequenced Anopheles darlingi.</title>
        <authorList>
            <person name="Mendes N.D."/>
            <person name="Freitas A.T."/>
            <person name="Vasconcelos A.T."/>
            <person name="Sagot M.F."/>
        </authorList>
    </citation>
    <scope>NUCLEOTIDE SEQUENCE</scope>
</reference>
<dbReference type="InterPro" id="IPR007472">
    <property type="entry name" value="N-end_Aminoacyl_Trfase_C"/>
</dbReference>
<feature type="domain" description="N-end rule aminoacyl transferase C-terminal" evidence="8">
    <location>
        <begin position="270"/>
        <end position="399"/>
    </location>
</feature>
<dbReference type="InterPro" id="IPR007471">
    <property type="entry name" value="N-end_Aminoacyl_Trfase_N"/>
</dbReference>
<keyword evidence="2 5" id="KW-0808">Transferase</keyword>
<name>W5JD50_ANODA</name>
<feature type="compositionally biased region" description="Basic and acidic residues" evidence="6">
    <location>
        <begin position="118"/>
        <end position="127"/>
    </location>
</feature>
<keyword evidence="4 5" id="KW-0012">Acyltransferase</keyword>
<dbReference type="Pfam" id="PF04376">
    <property type="entry name" value="ATE_N"/>
    <property type="match status" value="1"/>
</dbReference>
<dbReference type="InterPro" id="IPR016181">
    <property type="entry name" value="Acyl_CoA_acyltransferase"/>
</dbReference>
<evidence type="ECO:0000256" key="6">
    <source>
        <dbReference type="SAM" id="MobiDB-lite"/>
    </source>
</evidence>